<accession>S4TNR1</accession>
<dbReference type="RefSeq" id="YP_008239430.1">
    <property type="nucleotide sequence ID" value="NC_021772.1"/>
</dbReference>
<evidence type="ECO:0008006" key="4">
    <source>
        <dbReference type="Google" id="ProtNLM"/>
    </source>
</evidence>
<evidence type="ECO:0000256" key="1">
    <source>
        <dbReference type="SAM" id="Phobius"/>
    </source>
</evidence>
<name>S4TNR1_9CAUD</name>
<feature type="transmembrane region" description="Helical" evidence="1">
    <location>
        <begin position="39"/>
        <end position="63"/>
    </location>
</feature>
<organism evidence="2 3">
    <name type="scientific">Salmonella phage FSL SP-058</name>
    <dbReference type="NCBI Taxonomy" id="1173761"/>
    <lineage>
        <taxon>Viruses</taxon>
        <taxon>Duplodnaviria</taxon>
        <taxon>Heunggongvirae</taxon>
        <taxon>Uroviricota</taxon>
        <taxon>Caudoviricetes</taxon>
        <taxon>Schitoviridae</taxon>
        <taxon>Humphriesvirinae</taxon>
        <taxon>Ithacavirus</taxon>
        <taxon>Ithacavirus SP058</taxon>
    </lineage>
</organism>
<dbReference type="KEGG" id="vg:16275474"/>
<gene>
    <name evidence="2" type="ORF">SP058_00130</name>
</gene>
<keyword evidence="1" id="KW-1133">Transmembrane helix</keyword>
<keyword evidence="3" id="KW-1185">Reference proteome</keyword>
<keyword evidence="1" id="KW-0812">Transmembrane</keyword>
<dbReference type="EMBL" id="KC139517">
    <property type="protein sequence ID" value="AGF88141.1"/>
    <property type="molecule type" value="Genomic_DNA"/>
</dbReference>
<proteinExistence type="predicted"/>
<keyword evidence="1" id="KW-0472">Membrane</keyword>
<reference evidence="2 3" key="1">
    <citation type="journal article" date="2013" name="BMC Genomics">
        <title>Genomic characterization provides new insight into Salmonella phage diversity.</title>
        <authorList>
            <person name="Moreno Switt A.I."/>
            <person name="Orsi R.H."/>
            <person name="den Bakker H.C."/>
            <person name="Vongkamjan K."/>
            <person name="Altier C."/>
            <person name="Wiedmann M."/>
        </authorList>
    </citation>
    <scope>NUCLEOTIDE SEQUENCE [LARGE SCALE GENOMIC DNA]</scope>
</reference>
<evidence type="ECO:0000313" key="3">
    <source>
        <dbReference type="Proteomes" id="UP000014990"/>
    </source>
</evidence>
<dbReference type="Proteomes" id="UP000014990">
    <property type="component" value="Segment"/>
</dbReference>
<feature type="transmembrane region" description="Helical" evidence="1">
    <location>
        <begin position="84"/>
        <end position="105"/>
    </location>
</feature>
<dbReference type="GeneID" id="16275474"/>
<evidence type="ECO:0000313" key="2">
    <source>
        <dbReference type="EMBL" id="AGF88141.1"/>
    </source>
</evidence>
<sequence length="131" mass="15440">MNDQLQKVLADIITRVTSGADAAIQFGKEQIPEVLKQLLIWNFTFSFMIWFFATSIIIGYVVWMAIKFNWWFKNQKTTTTEQDAVYTSICIIWGFISFIMIFVFWCNLDWLKIWVAPKLYLLEYAASLIKS</sequence>
<dbReference type="OrthoDB" id="25140at10239"/>
<protein>
    <recommendedName>
        <fullName evidence="4">TMhelix containing protein</fullName>
    </recommendedName>
</protein>